<evidence type="ECO:0000256" key="1">
    <source>
        <dbReference type="ARBA" id="ARBA00006484"/>
    </source>
</evidence>
<evidence type="ECO:0008006" key="6">
    <source>
        <dbReference type="Google" id="ProtNLM"/>
    </source>
</evidence>
<feature type="region of interest" description="Disordered" evidence="3">
    <location>
        <begin position="30"/>
        <end position="53"/>
    </location>
</feature>
<organism evidence="4 5">
    <name type="scientific">Choiromyces venosus 120613-1</name>
    <dbReference type="NCBI Taxonomy" id="1336337"/>
    <lineage>
        <taxon>Eukaryota</taxon>
        <taxon>Fungi</taxon>
        <taxon>Dikarya</taxon>
        <taxon>Ascomycota</taxon>
        <taxon>Pezizomycotina</taxon>
        <taxon>Pezizomycetes</taxon>
        <taxon>Pezizales</taxon>
        <taxon>Tuberaceae</taxon>
        <taxon>Choiromyces</taxon>
    </lineage>
</organism>
<dbReference type="AlphaFoldDB" id="A0A3N4IXE4"/>
<reference evidence="4 5" key="1">
    <citation type="journal article" date="2018" name="Nat. Ecol. Evol.">
        <title>Pezizomycetes genomes reveal the molecular basis of ectomycorrhizal truffle lifestyle.</title>
        <authorList>
            <person name="Murat C."/>
            <person name="Payen T."/>
            <person name="Noel B."/>
            <person name="Kuo A."/>
            <person name="Morin E."/>
            <person name="Chen J."/>
            <person name="Kohler A."/>
            <person name="Krizsan K."/>
            <person name="Balestrini R."/>
            <person name="Da Silva C."/>
            <person name="Montanini B."/>
            <person name="Hainaut M."/>
            <person name="Levati E."/>
            <person name="Barry K.W."/>
            <person name="Belfiori B."/>
            <person name="Cichocki N."/>
            <person name="Clum A."/>
            <person name="Dockter R.B."/>
            <person name="Fauchery L."/>
            <person name="Guy J."/>
            <person name="Iotti M."/>
            <person name="Le Tacon F."/>
            <person name="Lindquist E.A."/>
            <person name="Lipzen A."/>
            <person name="Malagnac F."/>
            <person name="Mello A."/>
            <person name="Molinier V."/>
            <person name="Miyauchi S."/>
            <person name="Poulain J."/>
            <person name="Riccioni C."/>
            <person name="Rubini A."/>
            <person name="Sitrit Y."/>
            <person name="Splivallo R."/>
            <person name="Traeger S."/>
            <person name="Wang M."/>
            <person name="Zifcakova L."/>
            <person name="Wipf D."/>
            <person name="Zambonelli A."/>
            <person name="Paolocci F."/>
            <person name="Nowrousian M."/>
            <person name="Ottonello S."/>
            <person name="Baldrian P."/>
            <person name="Spatafora J.W."/>
            <person name="Henrissat B."/>
            <person name="Nagy L.G."/>
            <person name="Aury J.M."/>
            <person name="Wincker P."/>
            <person name="Grigoriev I.V."/>
            <person name="Bonfante P."/>
            <person name="Martin F.M."/>
        </authorList>
    </citation>
    <scope>NUCLEOTIDE SEQUENCE [LARGE SCALE GENOMIC DNA]</scope>
    <source>
        <strain evidence="4 5">120613-1</strain>
    </source>
</reference>
<dbReference type="Proteomes" id="UP000276215">
    <property type="component" value="Unassembled WGS sequence"/>
</dbReference>
<keyword evidence="5" id="KW-1185">Reference proteome</keyword>
<evidence type="ECO:0000256" key="3">
    <source>
        <dbReference type="SAM" id="MobiDB-lite"/>
    </source>
</evidence>
<dbReference type="OrthoDB" id="5336600at2759"/>
<proteinExistence type="inferred from homology"/>
<evidence type="ECO:0000313" key="4">
    <source>
        <dbReference type="EMBL" id="RPA88981.1"/>
    </source>
</evidence>
<dbReference type="EMBL" id="ML120629">
    <property type="protein sequence ID" value="RPA88981.1"/>
    <property type="molecule type" value="Genomic_DNA"/>
</dbReference>
<dbReference type="PANTHER" id="PTHR43669:SF4">
    <property type="entry name" value="SHORT-CHAIN DEHYDROGENASE"/>
    <property type="match status" value="1"/>
</dbReference>
<dbReference type="Pfam" id="PF13561">
    <property type="entry name" value="adh_short_C2"/>
    <property type="match status" value="1"/>
</dbReference>
<evidence type="ECO:0000256" key="2">
    <source>
        <dbReference type="ARBA" id="ARBA00023002"/>
    </source>
</evidence>
<sequence>MALRALILGSGTNVGQSITQKLQSEGYTVATLSRSPPPPSPSPSSTSSPTAHHHITADLTSTTTLPAHFATATTLLGGFPNIIIYNAWSATLPQNANNWISDISADAIAKELAVNTVSLYAAAKAAVEGWEGLEQKGEKGPRALIYTGNPLPWINMPKFVSLAMGKSASAALVESLAATYGAAGKRFYFTMQVDDKTGGMYNGIDGPIAAQVYWDLIQRKEQGGWKISFDKKLKLWES</sequence>
<keyword evidence="2" id="KW-0560">Oxidoreductase</keyword>
<protein>
    <recommendedName>
        <fullName evidence="6">NAD(P)-binding protein</fullName>
    </recommendedName>
</protein>
<comment type="similarity">
    <text evidence="1">Belongs to the short-chain dehydrogenases/reductases (SDR) family.</text>
</comment>
<accession>A0A3N4IXE4</accession>
<dbReference type="SUPFAM" id="SSF51735">
    <property type="entry name" value="NAD(P)-binding Rossmann-fold domains"/>
    <property type="match status" value="1"/>
</dbReference>
<name>A0A3N4IXE4_9PEZI</name>
<dbReference type="PANTHER" id="PTHR43669">
    <property type="entry name" value="5-KETO-D-GLUCONATE 5-REDUCTASE"/>
    <property type="match status" value="1"/>
</dbReference>
<dbReference type="Gene3D" id="3.40.50.720">
    <property type="entry name" value="NAD(P)-binding Rossmann-like Domain"/>
    <property type="match status" value="1"/>
</dbReference>
<dbReference type="GO" id="GO:0016491">
    <property type="term" value="F:oxidoreductase activity"/>
    <property type="evidence" value="ECO:0007669"/>
    <property type="project" value="UniProtKB-KW"/>
</dbReference>
<evidence type="ECO:0000313" key="5">
    <source>
        <dbReference type="Proteomes" id="UP000276215"/>
    </source>
</evidence>
<dbReference type="InterPro" id="IPR002347">
    <property type="entry name" value="SDR_fam"/>
</dbReference>
<gene>
    <name evidence="4" type="ORF">L873DRAFT_756289</name>
</gene>
<dbReference type="STRING" id="1336337.A0A3N4IXE4"/>
<dbReference type="InterPro" id="IPR036291">
    <property type="entry name" value="NAD(P)-bd_dom_sf"/>
</dbReference>